<reference evidence="1 2" key="1">
    <citation type="submission" date="2014-10" db="EMBL/GenBank/DDBJ databases">
        <title>Genome sequencing of Vibrio sinaloensis T08.</title>
        <authorList>
            <person name="Chan K.-G."/>
            <person name="Mohamad N.I."/>
        </authorList>
    </citation>
    <scope>NUCLEOTIDE SEQUENCE [LARGE SCALE GENOMIC DNA]</scope>
    <source>
        <strain evidence="1 2">T08</strain>
    </source>
</reference>
<dbReference type="AlphaFoldDB" id="A0A0A5I348"/>
<dbReference type="GO" id="GO:0016787">
    <property type="term" value="F:hydrolase activity"/>
    <property type="evidence" value="ECO:0007669"/>
    <property type="project" value="UniProtKB-KW"/>
</dbReference>
<organism evidence="1 2">
    <name type="scientific">Photobacterium sp. (strain ATCC 43367)</name>
    <dbReference type="NCBI Taxonomy" id="379097"/>
    <lineage>
        <taxon>Bacteria</taxon>
        <taxon>Pseudomonadati</taxon>
        <taxon>Pseudomonadota</taxon>
        <taxon>Gammaproteobacteria</taxon>
        <taxon>Vibrionales</taxon>
        <taxon>Vibrionaceae</taxon>
        <taxon>Vibrio</taxon>
        <taxon>Vibrio oreintalis group</taxon>
    </lineage>
</organism>
<proteinExistence type="predicted"/>
<gene>
    <name evidence="1" type="ORF">NM06_04510</name>
</gene>
<comment type="caution">
    <text evidence="1">The sequence shown here is derived from an EMBL/GenBank/DDBJ whole genome shotgun (WGS) entry which is preliminary data.</text>
</comment>
<dbReference type="EMBL" id="JRWP01000004">
    <property type="protein sequence ID" value="KGY10179.1"/>
    <property type="molecule type" value="Genomic_DNA"/>
</dbReference>
<accession>A0A0A5I348</accession>
<dbReference type="PROSITE" id="PS51257">
    <property type="entry name" value="PROKAR_LIPOPROTEIN"/>
    <property type="match status" value="1"/>
</dbReference>
<name>A0A0A5I348_PHOS4</name>
<evidence type="ECO:0000313" key="2">
    <source>
        <dbReference type="Proteomes" id="UP000030451"/>
    </source>
</evidence>
<dbReference type="Proteomes" id="UP000030451">
    <property type="component" value="Unassembled WGS sequence"/>
</dbReference>
<dbReference type="InterPro" id="IPR029045">
    <property type="entry name" value="ClpP/crotonase-like_dom_sf"/>
</dbReference>
<dbReference type="OrthoDB" id="6198264at2"/>
<dbReference type="RefSeq" id="WP_038188396.1">
    <property type="nucleotide sequence ID" value="NZ_JRWP01000004.1"/>
</dbReference>
<dbReference type="SUPFAM" id="SSF52096">
    <property type="entry name" value="ClpP/crotonase"/>
    <property type="match status" value="1"/>
</dbReference>
<sequence>MKKLALLATLAVVGCNANNYDNIYTSKCDMSLDGDKALTFYVKGNVATLSGVVCSGSPDTFEDMLEGSPQVNTLVFKNINGSADDEANTELGYMVRDAGMNSVIGKNGHIASGGTDLFLAGVKRTVEPGAKIGVHSWASTDGMDGSTLPRDHQEHQRYLKYYETLGIDTDFYWFTLDAAKPQDMHYMTRDELVKYGVEAK</sequence>
<protein>
    <submittedName>
        <fullName evidence="1">Alpha/beta hydrolase</fullName>
    </submittedName>
</protein>
<keyword evidence="1" id="KW-0378">Hydrolase</keyword>
<dbReference type="STRING" id="379097.SE23_05975"/>
<evidence type="ECO:0000313" key="1">
    <source>
        <dbReference type="EMBL" id="KGY10179.1"/>
    </source>
</evidence>